<protein>
    <submittedName>
        <fullName evidence="5">Putative odorant-binding protein</fullName>
    </submittedName>
</protein>
<organism evidence="5">
    <name type="scientific">Reticulitermes speratus</name>
    <dbReference type="NCBI Taxonomy" id="60591"/>
    <lineage>
        <taxon>Eukaryota</taxon>
        <taxon>Metazoa</taxon>
        <taxon>Ecdysozoa</taxon>
        <taxon>Arthropoda</taxon>
        <taxon>Hexapoda</taxon>
        <taxon>Insecta</taxon>
        <taxon>Pterygota</taxon>
        <taxon>Neoptera</taxon>
        <taxon>Polyneoptera</taxon>
        <taxon>Dictyoptera</taxon>
        <taxon>Blattodea</taxon>
        <taxon>Blattoidea</taxon>
        <taxon>Termitoidae</taxon>
        <taxon>Rhinotermitidae</taxon>
        <taxon>Reticulitermes</taxon>
        <taxon>Frontotermes</taxon>
    </lineage>
</organism>
<comment type="subcellular location">
    <subcellularLocation>
        <location evidence="1">Secreted</location>
    </subcellularLocation>
</comment>
<evidence type="ECO:0000256" key="3">
    <source>
        <dbReference type="ARBA" id="ARBA00022525"/>
    </source>
</evidence>
<gene>
    <name evidence="5" type="primary">RsOBP7</name>
</gene>
<accession>A0A0U5BQ90</accession>
<evidence type="ECO:0000256" key="1">
    <source>
        <dbReference type="ARBA" id="ARBA00004613"/>
    </source>
</evidence>
<evidence type="ECO:0000256" key="4">
    <source>
        <dbReference type="SAM" id="SignalP"/>
    </source>
</evidence>
<dbReference type="Pfam" id="PF01395">
    <property type="entry name" value="PBP_GOBP"/>
    <property type="match status" value="1"/>
</dbReference>
<dbReference type="GO" id="GO:0005549">
    <property type="term" value="F:odorant binding"/>
    <property type="evidence" value="ECO:0007669"/>
    <property type="project" value="InterPro"/>
</dbReference>
<dbReference type="Gene3D" id="1.10.238.20">
    <property type="entry name" value="Pheromone/general odorant binding protein domain"/>
    <property type="match status" value="1"/>
</dbReference>
<dbReference type="CDD" id="cd23992">
    <property type="entry name" value="PBP_GOBP"/>
    <property type="match status" value="1"/>
</dbReference>
<dbReference type="GO" id="GO:0005576">
    <property type="term" value="C:extracellular region"/>
    <property type="evidence" value="ECO:0007669"/>
    <property type="project" value="UniProtKB-SubCell"/>
</dbReference>
<feature type="chain" id="PRO_5006855391" evidence="4">
    <location>
        <begin position="24"/>
        <end position="177"/>
    </location>
</feature>
<keyword evidence="4" id="KW-0732">Signal</keyword>
<dbReference type="InterPro" id="IPR006170">
    <property type="entry name" value="PBP/GOBP"/>
</dbReference>
<dbReference type="AlphaFoldDB" id="A0A0U5BQ90"/>
<keyword evidence="3" id="KW-0964">Secreted</keyword>
<evidence type="ECO:0000256" key="2">
    <source>
        <dbReference type="ARBA" id="ARBA00008098"/>
    </source>
</evidence>
<dbReference type="InterPro" id="IPR052295">
    <property type="entry name" value="Odorant-binding_protein"/>
</dbReference>
<comment type="similarity">
    <text evidence="2">Belongs to the PBP/GOBP family.</text>
</comment>
<dbReference type="EMBL" id="FX982949">
    <property type="protein sequence ID" value="BAU20275.1"/>
    <property type="molecule type" value="mRNA"/>
</dbReference>
<proteinExistence type="evidence at transcript level"/>
<dbReference type="PANTHER" id="PTHR21066">
    <property type="entry name" value="ODORANT-BINDING PROTEIN 59A-RELATED"/>
    <property type="match status" value="1"/>
</dbReference>
<dbReference type="SUPFAM" id="SSF47565">
    <property type="entry name" value="Insect pheromone/odorant-binding proteins"/>
    <property type="match status" value="1"/>
</dbReference>
<name>A0A0U5BQ90_9NEOP</name>
<dbReference type="InterPro" id="IPR036728">
    <property type="entry name" value="PBP_GOBP_sf"/>
</dbReference>
<reference evidence="5" key="1">
    <citation type="journal article" date="2016" name="PLoS ONE">
        <title>Caste-Specific and Sex-Specific Expression of Chemoreceptor Genes in a Termite.</title>
        <authorList>
            <person name="Mitaka Y."/>
            <person name="Kobayashi K."/>
            <person name="Mikheyev A."/>
            <person name="Tin M.M.Y."/>
            <person name="Watanabe Y."/>
            <person name="Matsuura K."/>
        </authorList>
    </citation>
    <scope>NUCLEOTIDE SEQUENCE</scope>
</reference>
<dbReference type="PANTHER" id="PTHR21066:SF18">
    <property type="entry name" value="ODORANT-BINDING PROTEIN 73A, ISOFORM B"/>
    <property type="match status" value="1"/>
</dbReference>
<evidence type="ECO:0000313" key="5">
    <source>
        <dbReference type="EMBL" id="BAU20275.1"/>
    </source>
</evidence>
<sequence>MFLRSLIQLTLISSAVLIPYSQGAATPPKRCLSPATAPQRIEKVIAECQEEIKLAILQEALVDLQEPTDLLIRRKRQTFSEDERRIAGCLLQCVHKKAGAVDVTGFPTREGLVRLYAEGVQERGYYLATAAASQQCLRTAHQRRLRLQPSGALSCDLAYDIFECISNKISEYCSGSD</sequence>
<feature type="signal peptide" evidence="4">
    <location>
        <begin position="1"/>
        <end position="23"/>
    </location>
</feature>